<sequence length="138" mass="16378">MADEFHRKYEKQNKPVLLLVIHEDDKPLRYLIKSLQSKLQHRTDHPAFIIINAVSKSAVRVPGIVKIKIELLPDEKKKFAKKMEEIKKKYKKTLFHAFILMQEGFQREYAKKVITEKMVKLDKNHRDSSSTRLLSFPY</sequence>
<dbReference type="GO" id="GO:0005737">
    <property type="term" value="C:cytoplasm"/>
    <property type="evidence" value="ECO:0007669"/>
    <property type="project" value="TreeGrafter"/>
</dbReference>
<protein>
    <submittedName>
        <fullName evidence="1">Sterile alpha motif domain-containing 9-like protein</fullName>
    </submittedName>
</protein>
<organism evidence="1 2">
    <name type="scientific">Labeo rohita</name>
    <name type="common">Indian major carp</name>
    <name type="synonym">Cyprinus rohita</name>
    <dbReference type="NCBI Taxonomy" id="84645"/>
    <lineage>
        <taxon>Eukaryota</taxon>
        <taxon>Metazoa</taxon>
        <taxon>Chordata</taxon>
        <taxon>Craniata</taxon>
        <taxon>Vertebrata</taxon>
        <taxon>Euteleostomi</taxon>
        <taxon>Actinopterygii</taxon>
        <taxon>Neopterygii</taxon>
        <taxon>Teleostei</taxon>
        <taxon>Ostariophysi</taxon>
        <taxon>Cypriniformes</taxon>
        <taxon>Cyprinidae</taxon>
        <taxon>Labeoninae</taxon>
        <taxon>Labeonini</taxon>
        <taxon>Labeo</taxon>
    </lineage>
</organism>
<dbReference type="Proteomes" id="UP000290572">
    <property type="component" value="Unassembled WGS sequence"/>
</dbReference>
<dbReference type="EMBL" id="QBIY01012559">
    <property type="protein sequence ID" value="RXN23701.1"/>
    <property type="molecule type" value="Genomic_DNA"/>
</dbReference>
<accession>A0A498MSN6</accession>
<evidence type="ECO:0000313" key="1">
    <source>
        <dbReference type="EMBL" id="RXN23701.1"/>
    </source>
</evidence>
<evidence type="ECO:0000313" key="2">
    <source>
        <dbReference type="Proteomes" id="UP000290572"/>
    </source>
</evidence>
<comment type="caution">
    <text evidence="1">The sequence shown here is derived from an EMBL/GenBank/DDBJ whole genome shotgun (WGS) entry which is preliminary data.</text>
</comment>
<gene>
    <name evidence="1" type="ORF">ROHU_022710</name>
</gene>
<dbReference type="AlphaFoldDB" id="A0A498MSN6"/>
<reference evidence="1 2" key="1">
    <citation type="submission" date="2018-03" db="EMBL/GenBank/DDBJ databases">
        <title>Draft genome sequence of Rohu Carp (Labeo rohita).</title>
        <authorList>
            <person name="Das P."/>
            <person name="Kushwaha B."/>
            <person name="Joshi C.G."/>
            <person name="Kumar D."/>
            <person name="Nagpure N.S."/>
            <person name="Sahoo L."/>
            <person name="Das S.P."/>
            <person name="Bit A."/>
            <person name="Patnaik S."/>
            <person name="Meher P.K."/>
            <person name="Jayasankar P."/>
            <person name="Koringa P.G."/>
            <person name="Patel N.V."/>
            <person name="Hinsu A.T."/>
            <person name="Kumar R."/>
            <person name="Pandey M."/>
            <person name="Agarwal S."/>
            <person name="Srivastava S."/>
            <person name="Singh M."/>
            <person name="Iquebal M.A."/>
            <person name="Jaiswal S."/>
            <person name="Angadi U.B."/>
            <person name="Kumar N."/>
            <person name="Raza M."/>
            <person name="Shah T.M."/>
            <person name="Rai A."/>
            <person name="Jena J.K."/>
        </authorList>
    </citation>
    <scope>NUCLEOTIDE SEQUENCE [LARGE SCALE GENOMIC DNA]</scope>
    <source>
        <strain evidence="1">DASCIFA01</strain>
        <tissue evidence="1">Testis</tissue>
    </source>
</reference>
<dbReference type="PANTHER" id="PTHR16155">
    <property type="entry name" value="DED DOMAIN-CONTAINING PROTEIN"/>
    <property type="match status" value="1"/>
</dbReference>
<name>A0A498MSN6_LABRO</name>
<keyword evidence="2" id="KW-1185">Reference proteome</keyword>
<proteinExistence type="predicted"/>
<dbReference type="PANTHER" id="PTHR16155:SF18">
    <property type="entry name" value="STERILE ALPHA MOTIF DOMAIN-CONTAINING PROTEIN 9-LIKE"/>
    <property type="match status" value="1"/>
</dbReference>